<evidence type="ECO:0000256" key="3">
    <source>
        <dbReference type="ARBA" id="ARBA00022475"/>
    </source>
</evidence>
<keyword evidence="14" id="KW-1185">Reference proteome</keyword>
<dbReference type="OrthoDB" id="296386at2759"/>
<feature type="region of interest" description="Disordered" evidence="10">
    <location>
        <begin position="86"/>
        <end position="107"/>
    </location>
</feature>
<keyword evidence="9" id="KW-0175">Coiled coil</keyword>
<feature type="domain" description="Anoctamin transmembrane" evidence="11">
    <location>
        <begin position="472"/>
        <end position="710"/>
    </location>
</feature>
<evidence type="ECO:0000256" key="2">
    <source>
        <dbReference type="ARBA" id="ARBA00009671"/>
    </source>
</evidence>
<evidence type="ECO:0000259" key="11">
    <source>
        <dbReference type="Pfam" id="PF04547"/>
    </source>
</evidence>
<evidence type="ECO:0000256" key="8">
    <source>
        <dbReference type="RuleBase" id="RU280814"/>
    </source>
</evidence>
<comment type="caution">
    <text evidence="8">Lacks conserved residue(s) required for the propagation of feature annotation.</text>
</comment>
<name>A0A7J5ZCM2_DISMA</name>
<dbReference type="Pfam" id="PF16178">
    <property type="entry name" value="Anoct_dimer"/>
    <property type="match status" value="2"/>
</dbReference>
<feature type="domain" description="Anoctamin dimerisation" evidence="12">
    <location>
        <begin position="276"/>
        <end position="471"/>
    </location>
</feature>
<feature type="transmembrane region" description="Helical" evidence="8">
    <location>
        <begin position="721"/>
        <end position="742"/>
    </location>
</feature>
<feature type="region of interest" description="Disordered" evidence="10">
    <location>
        <begin position="155"/>
        <end position="197"/>
    </location>
</feature>
<feature type="domain" description="Anoctamin dimerisation" evidence="12">
    <location>
        <begin position="201"/>
        <end position="235"/>
    </location>
</feature>
<evidence type="ECO:0000259" key="12">
    <source>
        <dbReference type="Pfam" id="PF16178"/>
    </source>
</evidence>
<sequence>FDLGGQVAIGFSHWKSPFPASGHNLPSPDCVHSEASAVPPVSKHLEPRRSLTACGRVASLTDLSVWEYVKLPLFLSPPSLGVSLSLHESEPRKRSHRRRRVPLQPLASGYQAADRPLAFPFCGGADIMEESSSKATDSSTQIAVKNVNVLLERKRSEGISSPSRDDDSTLLNPDTNSSILDNNTKSDSCLPEGRSKSSCLCFSDGKSRIDYILVYRKSSSQSEKREIFERNIRAEVICQCSNTRRENLWLLCPSTSGLYSPDSCNTSRRRRAEQSKHIDVEHVDADLFQASLTNSDVIFLKLHAPWDVLCRYAELMNIRMPFRRKIFFMHRRPKFMSRNFTCRMEKRINKFRGWLPRKPMKFDNNTLPDLEENESFTAPFSRSRIHHFIIHNKDTFFNNATRSRIAHHILQRVKYEEGKNKMGLNRLLSNSSYEAAFPLHEGSYHSKNSIRTHGAENHRHLLYECWAWWGVRYFGEKIGLYFAWLGWYTGMLFPAALVGLFVFLYGVFTLEHCQVSKEICQATDIIMCPICDQYCPYLRLSDSCIYAKVTHLFDNGATVFFAVFMAVWATVFLEFWKRRRAVLAYDWDLIDWEEEEDETRPQFEAKYSKKERMNPISGKPEPYQAFTDKYSRLIVSASGIFFMILVVIAAVFGIVIYRVITVSTFAAFGWALIRNNSQVATTGTAVCINFCMIMLLNVLYEKVALLLTNLGKLTVPADLMFLQLMCYVTKCFIGSSHCSCFLSTEQPRTESEWENSFTLKMFLFQFVNLNSSTFYIAFFLGRFTGRPGAYLRLINRWKLEECHPSGCLIDLCMQMGIIMVLKQTWNNFMELGYPLIQNWWTRRRLRREHGKNAKASFPQWEKDYNIQPMNEYGLFDEYLEMILQFGFTTIFVAAFPLAPLLALINNVIEIRLDAYKFVTQWRRPLPSQAKDIGIWYGILEGIGILSVITNAFVIAVTSDFIPRLVYAYKYGPCAGQGRAGEGCMIGYVNASLSIFRVSDFEGKSQSMTNGSELFGEAVKYCRYRDYREPPDSAEPYAYTLQFWHVLAARLAFIIVFEHMVFSIKTLIAYLIPDLPKDLRDKMRREKYLIQEMMYEAELERLQKEKNDKKKKKEQAHHKEWP</sequence>
<dbReference type="InterPro" id="IPR032394">
    <property type="entry name" value="Anoct_dimer"/>
</dbReference>
<evidence type="ECO:0000256" key="7">
    <source>
        <dbReference type="ARBA" id="ARBA00023180"/>
    </source>
</evidence>
<feature type="transmembrane region" description="Helical" evidence="8">
    <location>
        <begin position="640"/>
        <end position="673"/>
    </location>
</feature>
<feature type="transmembrane region" description="Helical" evidence="8">
    <location>
        <begin position="932"/>
        <end position="956"/>
    </location>
</feature>
<feature type="transmembrane region" description="Helical" evidence="8">
    <location>
        <begin position="557"/>
        <end position="576"/>
    </location>
</feature>
<feature type="transmembrane region" description="Helical" evidence="8">
    <location>
        <begin position="679"/>
        <end position="700"/>
    </location>
</feature>
<comment type="similarity">
    <text evidence="2 8">Belongs to the anoctamin family.</text>
</comment>
<organism evidence="13 14">
    <name type="scientific">Dissostichus mawsoni</name>
    <name type="common">Antarctic cod</name>
    <dbReference type="NCBI Taxonomy" id="36200"/>
    <lineage>
        <taxon>Eukaryota</taxon>
        <taxon>Metazoa</taxon>
        <taxon>Chordata</taxon>
        <taxon>Craniata</taxon>
        <taxon>Vertebrata</taxon>
        <taxon>Euteleostomi</taxon>
        <taxon>Actinopterygii</taxon>
        <taxon>Neopterygii</taxon>
        <taxon>Teleostei</taxon>
        <taxon>Neoteleostei</taxon>
        <taxon>Acanthomorphata</taxon>
        <taxon>Eupercaria</taxon>
        <taxon>Perciformes</taxon>
        <taxon>Notothenioidei</taxon>
        <taxon>Nototheniidae</taxon>
        <taxon>Dissostichus</taxon>
    </lineage>
</organism>
<feature type="transmembrane region" description="Helical" evidence="8">
    <location>
        <begin position="881"/>
        <end position="904"/>
    </location>
</feature>
<dbReference type="GO" id="GO:0046983">
    <property type="term" value="F:protein dimerization activity"/>
    <property type="evidence" value="ECO:0007669"/>
    <property type="project" value="InterPro"/>
</dbReference>
<comment type="caution">
    <text evidence="13">The sequence shown here is derived from an EMBL/GenBank/DDBJ whole genome shotgun (WGS) entry which is preliminary data.</text>
</comment>
<feature type="coiled-coil region" evidence="9">
    <location>
        <begin position="1084"/>
        <end position="1118"/>
    </location>
</feature>
<dbReference type="Pfam" id="PF04547">
    <property type="entry name" value="Anoctamin"/>
    <property type="match status" value="2"/>
</dbReference>
<dbReference type="Proteomes" id="UP000518266">
    <property type="component" value="Unassembled WGS sequence"/>
</dbReference>
<proteinExistence type="inferred from homology"/>
<dbReference type="GO" id="GO:0005229">
    <property type="term" value="F:intracellularly calcium-gated chloride channel activity"/>
    <property type="evidence" value="ECO:0007669"/>
    <property type="project" value="TreeGrafter"/>
</dbReference>
<evidence type="ECO:0000256" key="10">
    <source>
        <dbReference type="SAM" id="MobiDB-lite"/>
    </source>
</evidence>
<feature type="compositionally biased region" description="Polar residues" evidence="10">
    <location>
        <begin position="169"/>
        <end position="187"/>
    </location>
</feature>
<dbReference type="PANTHER" id="PTHR12308">
    <property type="entry name" value="ANOCTAMIN"/>
    <property type="match status" value="1"/>
</dbReference>
<keyword evidence="4 8" id="KW-0812">Transmembrane</keyword>
<dbReference type="InterPro" id="IPR007632">
    <property type="entry name" value="Anoctamin"/>
</dbReference>
<keyword evidence="6 8" id="KW-0472">Membrane</keyword>
<evidence type="ECO:0000256" key="4">
    <source>
        <dbReference type="ARBA" id="ARBA00022692"/>
    </source>
</evidence>
<feature type="transmembrane region" description="Helical" evidence="8">
    <location>
        <begin position="1050"/>
        <end position="1071"/>
    </location>
</feature>
<protein>
    <recommendedName>
        <fullName evidence="8">Anoctamin</fullName>
    </recommendedName>
</protein>
<comment type="subcellular location">
    <subcellularLocation>
        <location evidence="1">Cell membrane</location>
        <topology evidence="1">Multi-pass membrane protein</topology>
    </subcellularLocation>
    <subcellularLocation>
        <location evidence="8">Membrane</location>
        <topology evidence="8">Multi-pass membrane protein</topology>
    </subcellularLocation>
</comment>
<dbReference type="AlphaFoldDB" id="A0A7J5ZCM2"/>
<evidence type="ECO:0000313" key="14">
    <source>
        <dbReference type="Proteomes" id="UP000518266"/>
    </source>
</evidence>
<evidence type="ECO:0000313" key="13">
    <source>
        <dbReference type="EMBL" id="KAF3859396.1"/>
    </source>
</evidence>
<feature type="transmembrane region" description="Helical" evidence="8">
    <location>
        <begin position="762"/>
        <end position="781"/>
    </location>
</feature>
<keyword evidence="3" id="KW-1003">Cell membrane</keyword>
<reference evidence="13 14" key="1">
    <citation type="submission" date="2020-03" db="EMBL/GenBank/DDBJ databases">
        <title>Dissostichus mawsoni Genome sequencing and assembly.</title>
        <authorList>
            <person name="Park H."/>
        </authorList>
    </citation>
    <scope>NUCLEOTIDE SEQUENCE [LARGE SCALE GENOMIC DNA]</scope>
    <source>
        <strain evidence="13">DM0001</strain>
        <tissue evidence="13">Muscle</tissue>
    </source>
</reference>
<feature type="compositionally biased region" description="Basic and acidic residues" evidence="10">
    <location>
        <begin position="155"/>
        <end position="167"/>
    </location>
</feature>
<feature type="transmembrane region" description="Helical" evidence="8">
    <location>
        <begin position="481"/>
        <end position="508"/>
    </location>
</feature>
<evidence type="ECO:0000256" key="9">
    <source>
        <dbReference type="SAM" id="Coils"/>
    </source>
</evidence>
<dbReference type="EMBL" id="JAAKFY010000003">
    <property type="protein sequence ID" value="KAF3859396.1"/>
    <property type="molecule type" value="Genomic_DNA"/>
</dbReference>
<evidence type="ECO:0000256" key="1">
    <source>
        <dbReference type="ARBA" id="ARBA00004651"/>
    </source>
</evidence>
<feature type="domain" description="Anoctamin transmembrane" evidence="11">
    <location>
        <begin position="732"/>
        <end position="1085"/>
    </location>
</feature>
<accession>A0A7J5ZCM2</accession>
<evidence type="ECO:0000256" key="6">
    <source>
        <dbReference type="ARBA" id="ARBA00023136"/>
    </source>
</evidence>
<evidence type="ECO:0000256" key="5">
    <source>
        <dbReference type="ARBA" id="ARBA00022989"/>
    </source>
</evidence>
<gene>
    <name evidence="13" type="ORF">F7725_021795</name>
</gene>
<keyword evidence="5 8" id="KW-1133">Transmembrane helix</keyword>
<feature type="non-terminal residue" evidence="13">
    <location>
        <position position="1"/>
    </location>
</feature>
<keyword evidence="7" id="KW-0325">Glycoprotein</keyword>
<dbReference type="PANTHER" id="PTHR12308:SF28">
    <property type="entry name" value="ANOCTAMIN-4"/>
    <property type="match status" value="1"/>
</dbReference>
<dbReference type="GO" id="GO:0005886">
    <property type="term" value="C:plasma membrane"/>
    <property type="evidence" value="ECO:0007669"/>
    <property type="project" value="UniProtKB-SubCell"/>
</dbReference>
<dbReference type="InterPro" id="IPR049452">
    <property type="entry name" value="Anoctamin_TM"/>
</dbReference>